<proteinExistence type="predicted"/>
<reference evidence="1" key="1">
    <citation type="submission" date="2022-07" db="EMBL/GenBank/DDBJ databases">
        <authorList>
            <person name="Macas J."/>
            <person name="Novak P."/>
            <person name="Neumann P."/>
        </authorList>
    </citation>
    <scope>NUCLEOTIDE SEQUENCE</scope>
</reference>
<accession>A0A9P0ZFH8</accession>
<dbReference type="OrthoDB" id="1857819at2759"/>
<keyword evidence="2" id="KW-1185">Reference proteome</keyword>
<dbReference type="PANTHER" id="PTHR38355">
    <property type="entry name" value="OS06G0149500 PROTEIN"/>
    <property type="match status" value="1"/>
</dbReference>
<dbReference type="Proteomes" id="UP001152484">
    <property type="component" value="Unassembled WGS sequence"/>
</dbReference>
<protein>
    <submittedName>
        <fullName evidence="1">Uncharacterized protein</fullName>
    </submittedName>
</protein>
<organism evidence="1 2">
    <name type="scientific">Cuscuta europaea</name>
    <name type="common">European dodder</name>
    <dbReference type="NCBI Taxonomy" id="41803"/>
    <lineage>
        <taxon>Eukaryota</taxon>
        <taxon>Viridiplantae</taxon>
        <taxon>Streptophyta</taxon>
        <taxon>Embryophyta</taxon>
        <taxon>Tracheophyta</taxon>
        <taxon>Spermatophyta</taxon>
        <taxon>Magnoliopsida</taxon>
        <taxon>eudicotyledons</taxon>
        <taxon>Gunneridae</taxon>
        <taxon>Pentapetalae</taxon>
        <taxon>asterids</taxon>
        <taxon>lamiids</taxon>
        <taxon>Solanales</taxon>
        <taxon>Convolvulaceae</taxon>
        <taxon>Cuscuteae</taxon>
        <taxon>Cuscuta</taxon>
        <taxon>Cuscuta subgen. Cuscuta</taxon>
    </lineage>
</organism>
<dbReference type="PANTHER" id="PTHR38355:SF1">
    <property type="entry name" value="OS06G0149500 PROTEIN"/>
    <property type="match status" value="1"/>
</dbReference>
<dbReference type="EMBL" id="CAMAPE010000038">
    <property type="protein sequence ID" value="CAH9101400.1"/>
    <property type="molecule type" value="Genomic_DNA"/>
</dbReference>
<comment type="caution">
    <text evidence="1">The sequence shown here is derived from an EMBL/GenBank/DDBJ whole genome shotgun (WGS) entry which is preliminary data.</text>
</comment>
<dbReference type="AlphaFoldDB" id="A0A9P0ZFH8"/>
<sequence length="153" mass="17330">MEWAISAVNKAASSNTVVNVFLLSVFGALSARSFQQQRDIEALEAEKNSIVKSNKEMRKTMWEWRQQLYADVEALSSQAIVPLSKLKSIFGDKETAAPDALTFPSSVFYFCSSGDPLCLHLLEIIFPMCLQMEMRKRQIQELLSEGCVWVNSW</sequence>
<dbReference type="GO" id="GO:0005739">
    <property type="term" value="C:mitochondrion"/>
    <property type="evidence" value="ECO:0007669"/>
    <property type="project" value="TreeGrafter"/>
</dbReference>
<evidence type="ECO:0000313" key="1">
    <source>
        <dbReference type="EMBL" id="CAH9101400.1"/>
    </source>
</evidence>
<name>A0A9P0ZFH8_CUSEU</name>
<evidence type="ECO:0000313" key="2">
    <source>
        <dbReference type="Proteomes" id="UP001152484"/>
    </source>
</evidence>
<gene>
    <name evidence="1" type="ORF">CEURO_LOCUS15366</name>
</gene>